<dbReference type="GeneID" id="14867401"/>
<evidence type="ECO:0000256" key="1">
    <source>
        <dbReference type="SAM" id="MobiDB-lite"/>
    </source>
</evidence>
<keyword evidence="2" id="KW-1133">Transmembrane helix</keyword>
<feature type="region of interest" description="Disordered" evidence="1">
    <location>
        <begin position="33"/>
        <end position="82"/>
    </location>
</feature>
<name>F4QAQ6_CACFS</name>
<reference evidence="4" key="1">
    <citation type="journal article" date="2011" name="Genome Res.">
        <title>Phylogeny-wide analysis of social amoeba genomes highlights ancient origins for complex intercellular communication.</title>
        <authorList>
            <person name="Heidel A.J."/>
            <person name="Lawal H.M."/>
            <person name="Felder M."/>
            <person name="Schilde C."/>
            <person name="Helps N.R."/>
            <person name="Tunggal B."/>
            <person name="Rivero F."/>
            <person name="John U."/>
            <person name="Schleicher M."/>
            <person name="Eichinger L."/>
            <person name="Platzer M."/>
            <person name="Noegel A.A."/>
            <person name="Schaap P."/>
            <person name="Gloeckner G."/>
        </authorList>
    </citation>
    <scope>NUCLEOTIDE SEQUENCE [LARGE SCALE GENOMIC DNA]</scope>
    <source>
        <strain evidence="4">SH3</strain>
    </source>
</reference>
<dbReference type="SUPFAM" id="SSF48371">
    <property type="entry name" value="ARM repeat"/>
    <property type="match status" value="1"/>
</dbReference>
<dbReference type="OMA" id="NEECGTE"/>
<organism evidence="3 4">
    <name type="scientific">Cavenderia fasciculata</name>
    <name type="common">Slime mold</name>
    <name type="synonym">Dictyostelium fasciculatum</name>
    <dbReference type="NCBI Taxonomy" id="261658"/>
    <lineage>
        <taxon>Eukaryota</taxon>
        <taxon>Amoebozoa</taxon>
        <taxon>Evosea</taxon>
        <taxon>Eumycetozoa</taxon>
        <taxon>Dictyostelia</taxon>
        <taxon>Acytosteliales</taxon>
        <taxon>Cavenderiaceae</taxon>
        <taxon>Cavenderia</taxon>
    </lineage>
</organism>
<dbReference type="Proteomes" id="UP000007797">
    <property type="component" value="Unassembled WGS sequence"/>
</dbReference>
<dbReference type="InterPro" id="IPR016024">
    <property type="entry name" value="ARM-type_fold"/>
</dbReference>
<dbReference type="KEGG" id="dfa:DFA_10618"/>
<dbReference type="Gene3D" id="1.25.10.10">
    <property type="entry name" value="Leucine-rich Repeat Variant"/>
    <property type="match status" value="1"/>
</dbReference>
<proteinExistence type="predicted"/>
<feature type="compositionally biased region" description="Low complexity" evidence="1">
    <location>
        <begin position="71"/>
        <end position="82"/>
    </location>
</feature>
<accession>F4QAQ6</accession>
<keyword evidence="2" id="KW-0812">Transmembrane</keyword>
<dbReference type="RefSeq" id="XP_004354522.1">
    <property type="nucleotide sequence ID" value="XM_004354470.1"/>
</dbReference>
<keyword evidence="2" id="KW-0472">Membrane</keyword>
<evidence type="ECO:0000313" key="4">
    <source>
        <dbReference type="Proteomes" id="UP000007797"/>
    </source>
</evidence>
<feature type="compositionally biased region" description="Low complexity" evidence="1">
    <location>
        <begin position="44"/>
        <end position="56"/>
    </location>
</feature>
<dbReference type="OrthoDB" id="18865at2759"/>
<sequence>MDKIVKTSLITVGLTAAALTAILVYLNQDDSSGERQEIRGGASSSGSDEYTSSSNSHELSSDTSEEGMNCSSSSSSKGTVSSPRNIHDYLRMLRYDDFSDSYINKKLEAAQVLLSISAYSESFPMLEELDVISNILENMNYILSLDVTSPVQDVLLIKLGLFLGNLLASKNSQLRVIDNRFVPTLCNLINDKNFERSDFSLLCLQNLSLNEEGGVEIIISHGIDSFIRLLESSKPINLKKQALHTILNMSLNRKVKVMIDNNEGLLRALSHYATSGSNQDLVNITTRTLSLLTSNEE</sequence>
<evidence type="ECO:0008006" key="5">
    <source>
        <dbReference type="Google" id="ProtNLM"/>
    </source>
</evidence>
<evidence type="ECO:0000313" key="3">
    <source>
        <dbReference type="EMBL" id="EGG15775.1"/>
    </source>
</evidence>
<keyword evidence="4" id="KW-1185">Reference proteome</keyword>
<feature type="transmembrane region" description="Helical" evidence="2">
    <location>
        <begin position="7"/>
        <end position="26"/>
    </location>
</feature>
<gene>
    <name evidence="3" type="ORF">DFA_10618</name>
</gene>
<protein>
    <recommendedName>
        <fullName evidence="5">Armadillo repeat-containing domain-containing protein</fullName>
    </recommendedName>
</protein>
<dbReference type="EMBL" id="GL883026">
    <property type="protein sequence ID" value="EGG15775.1"/>
    <property type="molecule type" value="Genomic_DNA"/>
</dbReference>
<dbReference type="AlphaFoldDB" id="F4QAQ6"/>
<evidence type="ECO:0000256" key="2">
    <source>
        <dbReference type="SAM" id="Phobius"/>
    </source>
</evidence>
<dbReference type="InterPro" id="IPR011989">
    <property type="entry name" value="ARM-like"/>
</dbReference>